<feature type="transmembrane region" description="Helical" evidence="8">
    <location>
        <begin position="147"/>
        <end position="164"/>
    </location>
</feature>
<keyword evidence="5 8" id="KW-0812">Transmembrane</keyword>
<evidence type="ECO:0000256" key="3">
    <source>
        <dbReference type="ARBA" id="ARBA00022676"/>
    </source>
</evidence>
<organism evidence="10 11">
    <name type="scientific">Candidatus Blackburnbacteria bacterium RIFCSPHIGHO2_12_FULL_41_13b</name>
    <dbReference type="NCBI Taxonomy" id="1797517"/>
    <lineage>
        <taxon>Bacteria</taxon>
        <taxon>Candidatus Blackburniibacteriota</taxon>
    </lineage>
</organism>
<evidence type="ECO:0000313" key="10">
    <source>
        <dbReference type="EMBL" id="OGY10343.1"/>
    </source>
</evidence>
<dbReference type="GO" id="GO:0009103">
    <property type="term" value="P:lipopolysaccharide biosynthetic process"/>
    <property type="evidence" value="ECO:0007669"/>
    <property type="project" value="UniProtKB-ARBA"/>
</dbReference>
<dbReference type="Proteomes" id="UP000178272">
    <property type="component" value="Unassembled WGS sequence"/>
</dbReference>
<name>A0A1G1V4R9_9BACT</name>
<keyword evidence="3" id="KW-0328">Glycosyltransferase</keyword>
<dbReference type="Pfam" id="PF13231">
    <property type="entry name" value="PMT_2"/>
    <property type="match status" value="1"/>
</dbReference>
<evidence type="ECO:0000256" key="4">
    <source>
        <dbReference type="ARBA" id="ARBA00022679"/>
    </source>
</evidence>
<feature type="transmembrane region" description="Helical" evidence="8">
    <location>
        <begin position="363"/>
        <end position="379"/>
    </location>
</feature>
<dbReference type="STRING" id="1797517.A3F61_00385"/>
<evidence type="ECO:0000256" key="6">
    <source>
        <dbReference type="ARBA" id="ARBA00022989"/>
    </source>
</evidence>
<dbReference type="GO" id="GO:0005886">
    <property type="term" value="C:plasma membrane"/>
    <property type="evidence" value="ECO:0007669"/>
    <property type="project" value="UniProtKB-SubCell"/>
</dbReference>
<keyword evidence="4" id="KW-0808">Transferase</keyword>
<reference evidence="10 11" key="1">
    <citation type="journal article" date="2016" name="Nat. Commun.">
        <title>Thousands of microbial genomes shed light on interconnected biogeochemical processes in an aquifer system.</title>
        <authorList>
            <person name="Anantharaman K."/>
            <person name="Brown C.T."/>
            <person name="Hug L.A."/>
            <person name="Sharon I."/>
            <person name="Castelle C.J."/>
            <person name="Probst A.J."/>
            <person name="Thomas B.C."/>
            <person name="Singh A."/>
            <person name="Wilkins M.J."/>
            <person name="Karaoz U."/>
            <person name="Brodie E.L."/>
            <person name="Williams K.H."/>
            <person name="Hubbard S.S."/>
            <person name="Banfield J.F."/>
        </authorList>
    </citation>
    <scope>NUCLEOTIDE SEQUENCE [LARGE SCALE GENOMIC DNA]</scope>
</reference>
<feature type="transmembrane region" description="Helical" evidence="8">
    <location>
        <begin position="12"/>
        <end position="32"/>
    </location>
</feature>
<dbReference type="InterPro" id="IPR050297">
    <property type="entry name" value="LipidA_mod_glycosyltrf_83"/>
</dbReference>
<feature type="domain" description="Glycosyltransferase RgtA/B/C/D-like" evidence="9">
    <location>
        <begin position="75"/>
        <end position="230"/>
    </location>
</feature>
<evidence type="ECO:0000256" key="7">
    <source>
        <dbReference type="ARBA" id="ARBA00023136"/>
    </source>
</evidence>
<gene>
    <name evidence="10" type="ORF">A3F61_00385</name>
</gene>
<dbReference type="InterPro" id="IPR038731">
    <property type="entry name" value="RgtA/B/C-like"/>
</dbReference>
<evidence type="ECO:0000256" key="1">
    <source>
        <dbReference type="ARBA" id="ARBA00004651"/>
    </source>
</evidence>
<evidence type="ECO:0000256" key="5">
    <source>
        <dbReference type="ARBA" id="ARBA00022692"/>
    </source>
</evidence>
<feature type="transmembrane region" description="Helical" evidence="8">
    <location>
        <begin position="213"/>
        <end position="231"/>
    </location>
</feature>
<feature type="transmembrane region" description="Helical" evidence="8">
    <location>
        <begin position="94"/>
        <end position="115"/>
    </location>
</feature>
<dbReference type="EMBL" id="MHCA01000057">
    <property type="protein sequence ID" value="OGY10343.1"/>
    <property type="molecule type" value="Genomic_DNA"/>
</dbReference>
<keyword evidence="2" id="KW-1003">Cell membrane</keyword>
<protein>
    <recommendedName>
        <fullName evidence="9">Glycosyltransferase RgtA/B/C/D-like domain-containing protein</fullName>
    </recommendedName>
</protein>
<comment type="subcellular location">
    <subcellularLocation>
        <location evidence="1">Cell membrane</location>
        <topology evidence="1">Multi-pass membrane protein</topology>
    </subcellularLocation>
</comment>
<sequence length="501" mass="57310">MWQILKKEIKAYPKTYLFLVILLIAGTFIRIYRANILLGFYYDQGRDAKIIWDFLHNGRVFLIGPTTGIEGIFRGPWYYWLISPFYLLGQGNPVWPAVFLALTTVIAALLAYVAGLIIHSRTAGVVAAILCLFSFHFMLSARWLSNPTPMFLISMLLVLSLVWIQEGKKWAWILTGSMLGMAMQFGSAAEVFYFPSVALFAFLNKEHLPSIKIGFWSLAVIIISFLPQIIFDLRHEGILRGEIFKFLTKEGSFTASFGEIIKTRLLFYEGVFFSKLFVISKNLRTLATVSLLGLFVLFSRRFITNKKLQPIIILLFAPMFGMLFFQGNNGNVYDYYFTGYYFVFVLLVAVVLAEFAKNRLGKAFLLIFLSAFMVDNFYITKSYITSGADGPNTIMFRNQLQAVDWVYRMSSGREFNVDVYVPPVIPHAYDYLFLWQGSKRCGANLCNQVDSLVPLLYTLYEVDPPHPERLEAWLARQRGIGVVEKTAQFSGITVEERVRIK</sequence>
<keyword evidence="7 8" id="KW-0472">Membrane</keyword>
<comment type="caution">
    <text evidence="10">The sequence shown here is derived from an EMBL/GenBank/DDBJ whole genome shotgun (WGS) entry which is preliminary data.</text>
</comment>
<feature type="transmembrane region" description="Helical" evidence="8">
    <location>
        <begin position="171"/>
        <end position="193"/>
    </location>
</feature>
<evidence type="ECO:0000313" key="11">
    <source>
        <dbReference type="Proteomes" id="UP000178272"/>
    </source>
</evidence>
<dbReference type="PANTHER" id="PTHR33908:SF11">
    <property type="entry name" value="MEMBRANE PROTEIN"/>
    <property type="match status" value="1"/>
</dbReference>
<feature type="transmembrane region" description="Helical" evidence="8">
    <location>
        <begin position="337"/>
        <end position="356"/>
    </location>
</feature>
<evidence type="ECO:0000256" key="2">
    <source>
        <dbReference type="ARBA" id="ARBA00022475"/>
    </source>
</evidence>
<proteinExistence type="predicted"/>
<dbReference type="AlphaFoldDB" id="A0A1G1V4R9"/>
<accession>A0A1G1V4R9</accession>
<feature type="transmembrane region" description="Helical" evidence="8">
    <location>
        <begin position="308"/>
        <end position="325"/>
    </location>
</feature>
<dbReference type="GO" id="GO:0016763">
    <property type="term" value="F:pentosyltransferase activity"/>
    <property type="evidence" value="ECO:0007669"/>
    <property type="project" value="TreeGrafter"/>
</dbReference>
<keyword evidence="6 8" id="KW-1133">Transmembrane helix</keyword>
<dbReference type="PANTHER" id="PTHR33908">
    <property type="entry name" value="MANNOSYLTRANSFERASE YKCB-RELATED"/>
    <property type="match status" value="1"/>
</dbReference>
<evidence type="ECO:0000256" key="8">
    <source>
        <dbReference type="SAM" id="Phobius"/>
    </source>
</evidence>
<evidence type="ECO:0000259" key="9">
    <source>
        <dbReference type="Pfam" id="PF13231"/>
    </source>
</evidence>